<dbReference type="RefSeq" id="WP_149816681.1">
    <property type="nucleotide sequence ID" value="NZ_VUOA01000018.1"/>
</dbReference>
<sequence length="78" mass="8658">MTSRPRAFTDAEWAEIRKLAPTHTSEQVHKKMPGLGVSLRVFRSRCSNQIPAVRFFRASAHAGTSGLSVPRKKRGAKP</sequence>
<keyword evidence="2" id="KW-1185">Reference proteome</keyword>
<dbReference type="Proteomes" id="UP000323142">
    <property type="component" value="Unassembled WGS sequence"/>
</dbReference>
<accession>A0A5B2VDX1</accession>
<gene>
    <name evidence="1" type="ORF">F0L46_08580</name>
</gene>
<proteinExistence type="predicted"/>
<reference evidence="1 2" key="1">
    <citation type="submission" date="2019-09" db="EMBL/GenBank/DDBJ databases">
        <title>Salinarimonas rosea gen. nov., sp. nov., a new member of the a-2 subgroup of the Proteobacteria.</title>
        <authorList>
            <person name="Liu J."/>
        </authorList>
    </citation>
    <scope>NUCLEOTIDE SEQUENCE [LARGE SCALE GENOMIC DNA]</scope>
    <source>
        <strain evidence="1 2">BN140002</strain>
    </source>
</reference>
<dbReference type="AlphaFoldDB" id="A0A5B2VDX1"/>
<organism evidence="1 2">
    <name type="scientific">Salinarimonas soli</name>
    <dbReference type="NCBI Taxonomy" id="1638099"/>
    <lineage>
        <taxon>Bacteria</taxon>
        <taxon>Pseudomonadati</taxon>
        <taxon>Pseudomonadota</taxon>
        <taxon>Alphaproteobacteria</taxon>
        <taxon>Hyphomicrobiales</taxon>
        <taxon>Salinarimonadaceae</taxon>
        <taxon>Salinarimonas</taxon>
    </lineage>
</organism>
<protein>
    <submittedName>
        <fullName evidence="1">Uncharacterized protein</fullName>
    </submittedName>
</protein>
<evidence type="ECO:0000313" key="1">
    <source>
        <dbReference type="EMBL" id="KAA2237723.1"/>
    </source>
</evidence>
<reference evidence="1 2" key="2">
    <citation type="submission" date="2019-09" db="EMBL/GenBank/DDBJ databases">
        <authorList>
            <person name="Jin C."/>
        </authorList>
    </citation>
    <scope>NUCLEOTIDE SEQUENCE [LARGE SCALE GENOMIC DNA]</scope>
    <source>
        <strain evidence="1 2">BN140002</strain>
    </source>
</reference>
<name>A0A5B2VDX1_9HYPH</name>
<dbReference type="EMBL" id="VUOA01000018">
    <property type="protein sequence ID" value="KAA2237723.1"/>
    <property type="molecule type" value="Genomic_DNA"/>
</dbReference>
<comment type="caution">
    <text evidence="1">The sequence shown here is derived from an EMBL/GenBank/DDBJ whole genome shotgun (WGS) entry which is preliminary data.</text>
</comment>
<evidence type="ECO:0000313" key="2">
    <source>
        <dbReference type="Proteomes" id="UP000323142"/>
    </source>
</evidence>